<protein>
    <submittedName>
        <fullName evidence="1">13378_t:CDS:1</fullName>
    </submittedName>
</protein>
<feature type="non-terminal residue" evidence="1">
    <location>
        <position position="43"/>
    </location>
</feature>
<gene>
    <name evidence="1" type="ORF">SPELUC_LOCUS13934</name>
</gene>
<reference evidence="1" key="1">
    <citation type="submission" date="2021-06" db="EMBL/GenBank/DDBJ databases">
        <authorList>
            <person name="Kallberg Y."/>
            <person name="Tangrot J."/>
            <person name="Rosling A."/>
        </authorList>
    </citation>
    <scope>NUCLEOTIDE SEQUENCE</scope>
    <source>
        <strain evidence="1">28 12/20/2015</strain>
    </source>
</reference>
<keyword evidence="2" id="KW-1185">Reference proteome</keyword>
<comment type="caution">
    <text evidence="1">The sequence shown here is derived from an EMBL/GenBank/DDBJ whole genome shotgun (WGS) entry which is preliminary data.</text>
</comment>
<dbReference type="Proteomes" id="UP000789366">
    <property type="component" value="Unassembled WGS sequence"/>
</dbReference>
<name>A0ACA9QFX4_9GLOM</name>
<evidence type="ECO:0000313" key="1">
    <source>
        <dbReference type="EMBL" id="CAG8742800.1"/>
    </source>
</evidence>
<dbReference type="EMBL" id="CAJVPW010038754">
    <property type="protein sequence ID" value="CAG8742800.1"/>
    <property type="molecule type" value="Genomic_DNA"/>
</dbReference>
<organism evidence="1 2">
    <name type="scientific">Cetraspora pellucida</name>
    <dbReference type="NCBI Taxonomy" id="1433469"/>
    <lineage>
        <taxon>Eukaryota</taxon>
        <taxon>Fungi</taxon>
        <taxon>Fungi incertae sedis</taxon>
        <taxon>Mucoromycota</taxon>
        <taxon>Glomeromycotina</taxon>
        <taxon>Glomeromycetes</taxon>
        <taxon>Diversisporales</taxon>
        <taxon>Gigasporaceae</taxon>
        <taxon>Cetraspora</taxon>
    </lineage>
</organism>
<sequence>DEAWNSLTFTVQKNADVSTNNSNIQQEENKEEKLTPENNRQYK</sequence>
<evidence type="ECO:0000313" key="2">
    <source>
        <dbReference type="Proteomes" id="UP000789366"/>
    </source>
</evidence>
<feature type="non-terminal residue" evidence="1">
    <location>
        <position position="1"/>
    </location>
</feature>
<proteinExistence type="predicted"/>
<accession>A0ACA9QFX4</accession>